<organism evidence="1 2">
    <name type="scientific">Riccia sorocarpa</name>
    <dbReference type="NCBI Taxonomy" id="122646"/>
    <lineage>
        <taxon>Eukaryota</taxon>
        <taxon>Viridiplantae</taxon>
        <taxon>Streptophyta</taxon>
        <taxon>Embryophyta</taxon>
        <taxon>Marchantiophyta</taxon>
        <taxon>Marchantiopsida</taxon>
        <taxon>Marchantiidae</taxon>
        <taxon>Marchantiales</taxon>
        <taxon>Ricciaceae</taxon>
        <taxon>Riccia</taxon>
    </lineage>
</organism>
<evidence type="ECO:0000313" key="1">
    <source>
        <dbReference type="EMBL" id="KAL3677717.1"/>
    </source>
</evidence>
<sequence>MAVKPIREHAGLKICHDLWYYIMSSYSKRREALVRIDGPLTPFAKVRFEENELALGRLSCFVSGSLQASVKYQDGKNCVIIFRTGSHFLGISRDTNGISLDIR</sequence>
<gene>
    <name evidence="1" type="ORF">R1sor_020673</name>
</gene>
<dbReference type="AlphaFoldDB" id="A0ABD3GEU6"/>
<comment type="caution">
    <text evidence="1">The sequence shown here is derived from an EMBL/GenBank/DDBJ whole genome shotgun (WGS) entry which is preliminary data.</text>
</comment>
<reference evidence="1 2" key="1">
    <citation type="submission" date="2024-09" db="EMBL/GenBank/DDBJ databases">
        <title>Chromosome-scale assembly of Riccia sorocarpa.</title>
        <authorList>
            <person name="Paukszto L."/>
        </authorList>
    </citation>
    <scope>NUCLEOTIDE SEQUENCE [LARGE SCALE GENOMIC DNA]</scope>
    <source>
        <strain evidence="1">LP-2024</strain>
        <tissue evidence="1">Aerial parts of the thallus</tissue>
    </source>
</reference>
<name>A0ABD3GEU6_9MARC</name>
<keyword evidence="2" id="KW-1185">Reference proteome</keyword>
<dbReference type="Proteomes" id="UP001633002">
    <property type="component" value="Unassembled WGS sequence"/>
</dbReference>
<protein>
    <submittedName>
        <fullName evidence="1">Uncharacterized protein</fullName>
    </submittedName>
</protein>
<dbReference type="EMBL" id="JBJQOH010000007">
    <property type="protein sequence ID" value="KAL3677717.1"/>
    <property type="molecule type" value="Genomic_DNA"/>
</dbReference>
<proteinExistence type="predicted"/>
<accession>A0ABD3GEU6</accession>
<evidence type="ECO:0000313" key="2">
    <source>
        <dbReference type="Proteomes" id="UP001633002"/>
    </source>
</evidence>